<protein>
    <submittedName>
        <fullName evidence="2">Uncharacterized protein</fullName>
    </submittedName>
</protein>
<evidence type="ECO:0000313" key="3">
    <source>
        <dbReference type="Proteomes" id="UP000247746"/>
    </source>
</evidence>
<sequence>MLGFKIKRKLDFYLSVSLFVFILISMTTKYAGIGFPKEDSLFYTTGILGLHDNVRHTKHLTLDNVAGKTETQVFACGYSFFDNGRSSDCGNNFYKSYLNEEATIGWYIQDKFLIFKNNVPQVVTVEVDDKVIISYTDTLRNINSNNKISKFMILFAFPLSVFMYWLFSKVGKKTN</sequence>
<keyword evidence="1" id="KW-1133">Transmembrane helix</keyword>
<dbReference type="AlphaFoldDB" id="A0A2V4VLB1"/>
<name>A0A2V4VLB1_9GAMM</name>
<dbReference type="Proteomes" id="UP000247746">
    <property type="component" value="Unassembled WGS sequence"/>
</dbReference>
<reference evidence="2 3" key="1">
    <citation type="submission" date="2018-06" db="EMBL/GenBank/DDBJ databases">
        <title>Genomic Encyclopedia of Type Strains, Phase III (KMG-III): the genomes of soil and plant-associated and newly described type strains.</title>
        <authorList>
            <person name="Whitman W."/>
        </authorList>
    </citation>
    <scope>NUCLEOTIDE SEQUENCE [LARGE SCALE GENOMIC DNA]</scope>
    <source>
        <strain evidence="2 3">CECT 5889</strain>
    </source>
</reference>
<feature type="transmembrane region" description="Helical" evidence="1">
    <location>
        <begin position="148"/>
        <end position="167"/>
    </location>
</feature>
<evidence type="ECO:0000313" key="2">
    <source>
        <dbReference type="EMBL" id="PYE39645.1"/>
    </source>
</evidence>
<gene>
    <name evidence="2" type="ORF">DFP82_10390</name>
</gene>
<feature type="transmembrane region" description="Helical" evidence="1">
    <location>
        <begin position="12"/>
        <end position="33"/>
    </location>
</feature>
<evidence type="ECO:0000256" key="1">
    <source>
        <dbReference type="SAM" id="Phobius"/>
    </source>
</evidence>
<organism evidence="2 3">
    <name type="scientific">Psychrobacter fozii</name>
    <dbReference type="NCBI Taxonomy" id="198480"/>
    <lineage>
        <taxon>Bacteria</taxon>
        <taxon>Pseudomonadati</taxon>
        <taxon>Pseudomonadota</taxon>
        <taxon>Gammaproteobacteria</taxon>
        <taxon>Moraxellales</taxon>
        <taxon>Moraxellaceae</taxon>
        <taxon>Psychrobacter</taxon>
    </lineage>
</organism>
<accession>A0A2V4VLB1</accession>
<comment type="caution">
    <text evidence="2">The sequence shown here is derived from an EMBL/GenBank/DDBJ whole genome shotgun (WGS) entry which is preliminary data.</text>
</comment>
<proteinExistence type="predicted"/>
<dbReference type="EMBL" id="QJSU01000003">
    <property type="protein sequence ID" value="PYE39645.1"/>
    <property type="molecule type" value="Genomic_DNA"/>
</dbReference>
<keyword evidence="3" id="KW-1185">Reference proteome</keyword>
<keyword evidence="1" id="KW-0472">Membrane</keyword>
<keyword evidence="1" id="KW-0812">Transmembrane</keyword>